<proteinExistence type="predicted"/>
<dbReference type="EMBL" id="JALLAZ020001251">
    <property type="protein sequence ID" value="KAL3777967.1"/>
    <property type="molecule type" value="Genomic_DNA"/>
</dbReference>
<comment type="caution">
    <text evidence="1">The sequence shown here is derived from an EMBL/GenBank/DDBJ whole genome shotgun (WGS) entry which is preliminary data.</text>
</comment>
<evidence type="ECO:0000313" key="2">
    <source>
        <dbReference type="Proteomes" id="UP001530315"/>
    </source>
</evidence>
<dbReference type="Proteomes" id="UP001530315">
    <property type="component" value="Unassembled WGS sequence"/>
</dbReference>
<organism evidence="1 2">
    <name type="scientific">Stephanodiscus triporus</name>
    <dbReference type="NCBI Taxonomy" id="2934178"/>
    <lineage>
        <taxon>Eukaryota</taxon>
        <taxon>Sar</taxon>
        <taxon>Stramenopiles</taxon>
        <taxon>Ochrophyta</taxon>
        <taxon>Bacillariophyta</taxon>
        <taxon>Coscinodiscophyceae</taxon>
        <taxon>Thalassiosirophycidae</taxon>
        <taxon>Stephanodiscales</taxon>
        <taxon>Stephanodiscaceae</taxon>
        <taxon>Stephanodiscus</taxon>
    </lineage>
</organism>
<keyword evidence="2" id="KW-1185">Reference proteome</keyword>
<reference evidence="1 2" key="1">
    <citation type="submission" date="2024-10" db="EMBL/GenBank/DDBJ databases">
        <title>Updated reference genomes for cyclostephanoid diatoms.</title>
        <authorList>
            <person name="Roberts W.R."/>
            <person name="Alverson A.J."/>
        </authorList>
    </citation>
    <scope>NUCLEOTIDE SEQUENCE [LARGE SCALE GENOMIC DNA]</scope>
    <source>
        <strain evidence="1 2">AJA276-08</strain>
    </source>
</reference>
<dbReference type="AlphaFoldDB" id="A0ABD3NS86"/>
<name>A0ABD3NS86_9STRA</name>
<accession>A0ABD3NS86</accession>
<sequence>MFRGQEMIGYFALRLPNSGSHEKYDQPTLEWASFMKDPFVLAVYFDMIGSATWIVVRLSNDSAHTTN</sequence>
<gene>
    <name evidence="1" type="ORF">ACHAW5_003401</name>
</gene>
<evidence type="ECO:0000313" key="1">
    <source>
        <dbReference type="EMBL" id="KAL3777967.1"/>
    </source>
</evidence>
<protein>
    <submittedName>
        <fullName evidence="1">Uncharacterized protein</fullName>
    </submittedName>
</protein>